<dbReference type="AlphaFoldDB" id="A0A5B7FXE4"/>
<comment type="caution">
    <text evidence="2">The sequence shown here is derived from an EMBL/GenBank/DDBJ whole genome shotgun (WGS) entry which is preliminary data.</text>
</comment>
<evidence type="ECO:0000256" key="1">
    <source>
        <dbReference type="SAM" id="Phobius"/>
    </source>
</evidence>
<dbReference type="EMBL" id="VSRR010010690">
    <property type="protein sequence ID" value="MPC52191.1"/>
    <property type="molecule type" value="Genomic_DNA"/>
</dbReference>
<keyword evidence="1" id="KW-1133">Transmembrane helix</keyword>
<accession>A0A5B7FXE4</accession>
<keyword evidence="1" id="KW-0472">Membrane</keyword>
<name>A0A5B7FXE4_PORTR</name>
<evidence type="ECO:0000313" key="3">
    <source>
        <dbReference type="Proteomes" id="UP000324222"/>
    </source>
</evidence>
<dbReference type="Proteomes" id="UP000324222">
    <property type="component" value="Unassembled WGS sequence"/>
</dbReference>
<gene>
    <name evidence="2" type="ORF">E2C01_046054</name>
</gene>
<protein>
    <submittedName>
        <fullName evidence="2">Uncharacterized protein</fullName>
    </submittedName>
</protein>
<feature type="transmembrane region" description="Helical" evidence="1">
    <location>
        <begin position="20"/>
        <end position="38"/>
    </location>
</feature>
<proteinExistence type="predicted"/>
<evidence type="ECO:0000313" key="2">
    <source>
        <dbReference type="EMBL" id="MPC52191.1"/>
    </source>
</evidence>
<reference evidence="2 3" key="1">
    <citation type="submission" date="2019-05" db="EMBL/GenBank/DDBJ databases">
        <title>Another draft genome of Portunus trituberculatus and its Hox gene families provides insights of decapod evolution.</title>
        <authorList>
            <person name="Jeong J.-H."/>
            <person name="Song I."/>
            <person name="Kim S."/>
            <person name="Choi T."/>
            <person name="Kim D."/>
            <person name="Ryu S."/>
            <person name="Kim W."/>
        </authorList>
    </citation>
    <scope>NUCLEOTIDE SEQUENCE [LARGE SCALE GENOMIC DNA]</scope>
    <source>
        <tissue evidence="2">Muscle</tissue>
    </source>
</reference>
<keyword evidence="1" id="KW-0812">Transmembrane</keyword>
<keyword evidence="3" id="KW-1185">Reference proteome</keyword>
<organism evidence="2 3">
    <name type="scientific">Portunus trituberculatus</name>
    <name type="common">Swimming crab</name>
    <name type="synonym">Neptunus trituberculatus</name>
    <dbReference type="NCBI Taxonomy" id="210409"/>
    <lineage>
        <taxon>Eukaryota</taxon>
        <taxon>Metazoa</taxon>
        <taxon>Ecdysozoa</taxon>
        <taxon>Arthropoda</taxon>
        <taxon>Crustacea</taxon>
        <taxon>Multicrustacea</taxon>
        <taxon>Malacostraca</taxon>
        <taxon>Eumalacostraca</taxon>
        <taxon>Eucarida</taxon>
        <taxon>Decapoda</taxon>
        <taxon>Pleocyemata</taxon>
        <taxon>Brachyura</taxon>
        <taxon>Eubrachyura</taxon>
        <taxon>Portunoidea</taxon>
        <taxon>Portunidae</taxon>
        <taxon>Portuninae</taxon>
        <taxon>Portunus</taxon>
    </lineage>
</organism>
<sequence>MKEVGENMLDSSLQRNNLRLFPVGHLCTLLSLSFLSYLQLTFPPRLKPHPHARRTDAYKLVCINIYVSLDSHLKHGIVGVTRFFKRTFYDSEIESGGVMDLVVVTDM</sequence>